<protein>
    <submittedName>
        <fullName evidence="2">Putative transposase</fullName>
    </submittedName>
</protein>
<dbReference type="InterPro" id="IPR036397">
    <property type="entry name" value="RNaseH_sf"/>
</dbReference>
<dbReference type="Pfam" id="PF13683">
    <property type="entry name" value="rve_3"/>
    <property type="match status" value="1"/>
</dbReference>
<organism evidence="2 3">
    <name type="scientific">Candidatus Woesebacteria bacterium GW2011_GWA1_39_21b</name>
    <dbReference type="NCBI Taxonomy" id="1618551"/>
    <lineage>
        <taxon>Bacteria</taxon>
        <taxon>Candidatus Woeseibacteriota</taxon>
    </lineage>
</organism>
<name>A0A0G0NDZ6_9BACT</name>
<dbReference type="PROSITE" id="PS50994">
    <property type="entry name" value="INTEGRASE"/>
    <property type="match status" value="1"/>
</dbReference>
<dbReference type="GO" id="GO:0015074">
    <property type="term" value="P:DNA integration"/>
    <property type="evidence" value="ECO:0007669"/>
    <property type="project" value="InterPro"/>
</dbReference>
<dbReference type="InterPro" id="IPR012337">
    <property type="entry name" value="RNaseH-like_sf"/>
</dbReference>
<reference evidence="2 3" key="1">
    <citation type="journal article" date="2015" name="Nature">
        <title>rRNA introns, odd ribosomes, and small enigmatic genomes across a large radiation of phyla.</title>
        <authorList>
            <person name="Brown C.T."/>
            <person name="Hug L.A."/>
            <person name="Thomas B.C."/>
            <person name="Sharon I."/>
            <person name="Castelle C.J."/>
            <person name="Singh A."/>
            <person name="Wilkins M.J."/>
            <person name="Williams K.H."/>
            <person name="Banfield J.F."/>
        </authorList>
    </citation>
    <scope>NUCLEOTIDE SEQUENCE [LARGE SCALE GENOMIC DNA]</scope>
</reference>
<dbReference type="PANTHER" id="PTHR47515:SF1">
    <property type="entry name" value="BLR2054 PROTEIN"/>
    <property type="match status" value="1"/>
</dbReference>
<dbReference type="EMBL" id="LBWQ01000011">
    <property type="protein sequence ID" value="KKR13708.1"/>
    <property type="molecule type" value="Genomic_DNA"/>
</dbReference>
<gene>
    <name evidence="2" type="ORF">UT40_C0011G0019</name>
</gene>
<feature type="domain" description="Integrase catalytic" evidence="1">
    <location>
        <begin position="1"/>
        <end position="93"/>
    </location>
</feature>
<dbReference type="GO" id="GO:0003676">
    <property type="term" value="F:nucleic acid binding"/>
    <property type="evidence" value="ECO:0007669"/>
    <property type="project" value="InterPro"/>
</dbReference>
<dbReference type="Proteomes" id="UP000034690">
    <property type="component" value="Unassembled WGS sequence"/>
</dbReference>
<dbReference type="AlphaFoldDB" id="A0A0G0NDZ6"/>
<evidence type="ECO:0000313" key="2">
    <source>
        <dbReference type="EMBL" id="KKR13708.1"/>
    </source>
</evidence>
<dbReference type="Gene3D" id="3.30.420.10">
    <property type="entry name" value="Ribonuclease H-like superfamily/Ribonuclease H"/>
    <property type="match status" value="1"/>
</dbReference>
<evidence type="ECO:0000313" key="3">
    <source>
        <dbReference type="Proteomes" id="UP000034690"/>
    </source>
</evidence>
<sequence length="93" mass="11231">MIQTDHGPEFSRWFTHHLWQAKIAHRHSRVRQSNDNAHIERFNRTLQEECLDKVANTISSFKKVLPEYLNYYNHERTHMGINYQIPCQLIPRS</sequence>
<comment type="caution">
    <text evidence="2">The sequence shown here is derived from an EMBL/GenBank/DDBJ whole genome shotgun (WGS) entry which is preliminary data.</text>
</comment>
<dbReference type="SUPFAM" id="SSF53098">
    <property type="entry name" value="Ribonuclease H-like"/>
    <property type="match status" value="1"/>
</dbReference>
<proteinExistence type="predicted"/>
<evidence type="ECO:0000259" key="1">
    <source>
        <dbReference type="PROSITE" id="PS50994"/>
    </source>
</evidence>
<accession>A0A0G0NDZ6</accession>
<dbReference type="InterPro" id="IPR001584">
    <property type="entry name" value="Integrase_cat-core"/>
</dbReference>
<dbReference type="PANTHER" id="PTHR47515">
    <property type="entry name" value="LOW CALCIUM RESPONSE LOCUS PROTEIN T"/>
    <property type="match status" value="1"/>
</dbReference>